<dbReference type="InterPro" id="IPR001680">
    <property type="entry name" value="WD40_rpt"/>
</dbReference>
<dbReference type="InterPro" id="IPR015943">
    <property type="entry name" value="WD40/YVTN_repeat-like_dom_sf"/>
</dbReference>
<evidence type="ECO:0000313" key="4">
    <source>
        <dbReference type="EMBL" id="KAK6502024.1"/>
    </source>
</evidence>
<protein>
    <recommendedName>
        <fullName evidence="3">Nephrocystin 3-like N-terminal domain-containing protein</fullName>
    </recommendedName>
</protein>
<dbReference type="SMART" id="SM00320">
    <property type="entry name" value="WD40"/>
    <property type="match status" value="7"/>
</dbReference>
<dbReference type="PANTHER" id="PTHR46082:SF11">
    <property type="entry name" value="AAA+ ATPASE DOMAIN-CONTAINING PROTEIN-RELATED"/>
    <property type="match status" value="1"/>
</dbReference>
<dbReference type="InterPro" id="IPR027417">
    <property type="entry name" value="P-loop_NTPase"/>
</dbReference>
<dbReference type="SUPFAM" id="SSF53167">
    <property type="entry name" value="Purine and uridine phosphorylases"/>
    <property type="match status" value="1"/>
</dbReference>
<dbReference type="Gene3D" id="2.130.10.10">
    <property type="entry name" value="YVTN repeat-like/Quinoprotein amine dehydrogenase"/>
    <property type="match status" value="4"/>
</dbReference>
<dbReference type="SUPFAM" id="SSF50998">
    <property type="entry name" value="Quinoprotein alcohol dehydrogenase-like"/>
    <property type="match status" value="1"/>
</dbReference>
<dbReference type="Proteomes" id="UP001370758">
    <property type="component" value="Unassembled WGS sequence"/>
</dbReference>
<proteinExistence type="predicted"/>
<feature type="repeat" description="WD" evidence="2">
    <location>
        <begin position="1046"/>
        <end position="1087"/>
    </location>
</feature>
<organism evidence="4 5">
    <name type="scientific">Arthrobotrys musiformis</name>
    <dbReference type="NCBI Taxonomy" id="47236"/>
    <lineage>
        <taxon>Eukaryota</taxon>
        <taxon>Fungi</taxon>
        <taxon>Dikarya</taxon>
        <taxon>Ascomycota</taxon>
        <taxon>Pezizomycotina</taxon>
        <taxon>Orbiliomycetes</taxon>
        <taxon>Orbiliales</taxon>
        <taxon>Orbiliaceae</taxon>
        <taxon>Arthrobotrys</taxon>
    </lineage>
</organism>
<dbReference type="InterPro" id="IPR035994">
    <property type="entry name" value="Nucleoside_phosphorylase_sf"/>
</dbReference>
<dbReference type="Pfam" id="PF24883">
    <property type="entry name" value="NPHP3_N"/>
    <property type="match status" value="1"/>
</dbReference>
<dbReference type="InterPro" id="IPR011047">
    <property type="entry name" value="Quinoprotein_ADH-like_sf"/>
</dbReference>
<dbReference type="GO" id="GO:0009116">
    <property type="term" value="P:nucleoside metabolic process"/>
    <property type="evidence" value="ECO:0007669"/>
    <property type="project" value="InterPro"/>
</dbReference>
<dbReference type="Gene3D" id="3.40.50.1580">
    <property type="entry name" value="Nucleoside phosphorylase domain"/>
    <property type="match status" value="1"/>
</dbReference>
<name>A0AAV9W5Y4_9PEZI</name>
<dbReference type="PANTHER" id="PTHR46082">
    <property type="entry name" value="ATP/GTP-BINDING PROTEIN-RELATED"/>
    <property type="match status" value="1"/>
</dbReference>
<dbReference type="PROSITE" id="PS50082">
    <property type="entry name" value="WD_REPEATS_2"/>
    <property type="match status" value="1"/>
</dbReference>
<reference evidence="4 5" key="1">
    <citation type="submission" date="2023-08" db="EMBL/GenBank/DDBJ databases">
        <authorList>
            <person name="Palmer J.M."/>
        </authorList>
    </citation>
    <scope>NUCLEOTIDE SEQUENCE [LARGE SCALE GENOMIC DNA]</scope>
    <source>
        <strain evidence="4 5">TWF481</strain>
    </source>
</reference>
<dbReference type="CDD" id="cd00200">
    <property type="entry name" value="WD40"/>
    <property type="match status" value="1"/>
</dbReference>
<dbReference type="InterPro" id="IPR056884">
    <property type="entry name" value="NPHP3-like_N"/>
</dbReference>
<feature type="domain" description="Nephrocystin 3-like N-terminal" evidence="3">
    <location>
        <begin position="406"/>
        <end position="565"/>
    </location>
</feature>
<evidence type="ECO:0000259" key="3">
    <source>
        <dbReference type="Pfam" id="PF24883"/>
    </source>
</evidence>
<keyword evidence="5" id="KW-1185">Reference proteome</keyword>
<dbReference type="SUPFAM" id="SSF52540">
    <property type="entry name" value="P-loop containing nucleoside triphosphate hydrolases"/>
    <property type="match status" value="1"/>
</dbReference>
<sequence>MPPLQNKEYTIGWICALPIEMAAARLMLDKDHGRSPQYQNQADHNIYHLGSIGEHNIAVACLPAGVYGQTSATTVAVQMLSTFESIRFGLMVGIGGGIPSRAHDIRLGDIVVSQPRGNFGGVIQYDVGKNLPPTETTGVGKTVQGGELRRIGSLNKPPLVLLNAIGYLQAEHELEGSRVPQILSEKLGPKSDSVRTQYSYQGAENDDLYVAGYKHQEGEDNEFCELCEGSSRVVRRNRAATDPVIHYGNIASGNQVVKHAMTRDQIGKDLGAICFEMEAAGLMDNFPCLVIRGICDYADSHKNKRWQRCAAANAAAYAKELLDIIPASQVDPTPRIAEILVTVKHDITSVKDKVTDLGNAMEKDEQKRLLDKLYMLPCAQGAALDSNNQRFSPKCHAGTRVEFLARIEEWFEADTHNQVIFWLNGMAGTGKSTIARTIAQSFQNAHRLGASFFFKRGEQDRSHAKILFTTIASQLARNVPSLGPIIARSIESNPGLLSASIDEQFKYLIFQPLSELKHSQTTKSKYSIVIDALDECDNEGEIDLVIHLLSQLGRLQSTKIFLTSRPELPIHLGFSDIEGSYEHAVLTDIEQHIIKHDISVFLKRELGDIRLKHEKCFPYQRPALANWPPEESVRKLADMATPLFIVAATICGMLRNTKQSLQATLEGILQDRNRITEASEIDTIYMTILDQLLTGLSDLEKKGVIDGFQEVVGAIINLATPLSADSLAHLLNIDTWKVNYRLAPLSSVLNIPAASTEPIRLLHLSFRDFLTGPHLQNRKDGRNLFWVNEMQNHKDIAASCLRRLSDVKMPHHLKRNICKLTSPGKPRTKIRQETIEENMPPDVRYACCYWVYHLKQAGDSINDEGPVHIFLRDHFLHWVEALCLLGKSYDIIVHIRDLSSLVTSDGTEVDRFIKDAQRFLLASRSLADMAPLQLYSSALIFSPHNSIIRKTFESQIPKWIQTLPKVDDEWDAVLQELDYWRHHDTDPSQYIDADGLLIGDNREVKLRDSDFMKFSPAKGSNVIALAGNDSMVRLYDSFTGAPIRTLRGHDSPVTVINFSSDGKLLVSGSRDKTVKVWDAVAGTLKLTLEGHEDRVKAVLFSADGSVIFSMASDAMRQWDSETGEPKGVPLRSIFMASEDISFSPDGQLLLSVPNEGEAWFWNFTSRVQPTQALLTTRFEIYEEALMDLSSDGETAVVVRWYGIFGTCREIEISSTATGKRLHTVTSKWGGVQAIAVLPDGKFAAVTMEDKGDDWSGQYEYNYVVFGDLGAEIEPKATSIDVKTWVRSPPITISPDGKLLVFALAGRCSDGSPKVGICVYDSTTGKEIHRLRQTVVAGDWGAVAGQALSPDNKVMASISRSGSVMLHDLETGQLRYNLGSMNEQRDDFPLEFECDHSSDSWQEGDLWLDDQSVLRIRSVAKVRFSRDGTRVAAVAGGVDIVKVWDSGTGQLIETIKGPWDRILGFDFLPSGNLVVLGSENAIRVLESATGKLLYKFSIQITQVLEMAYTAAISPNNNFIAARGLAWLRVSGLLSGAGGGGMGT</sequence>
<dbReference type="PROSITE" id="PS50294">
    <property type="entry name" value="WD_REPEATS_REGION"/>
    <property type="match status" value="1"/>
</dbReference>
<evidence type="ECO:0000256" key="2">
    <source>
        <dbReference type="PROSITE-ProRule" id="PRU00221"/>
    </source>
</evidence>
<accession>A0AAV9W5Y4</accession>
<evidence type="ECO:0000256" key="1">
    <source>
        <dbReference type="ARBA" id="ARBA00022737"/>
    </source>
</evidence>
<dbReference type="EMBL" id="JAVHJL010000006">
    <property type="protein sequence ID" value="KAK6502024.1"/>
    <property type="molecule type" value="Genomic_DNA"/>
</dbReference>
<keyword evidence="1" id="KW-0677">Repeat</keyword>
<dbReference type="Gene3D" id="3.40.50.300">
    <property type="entry name" value="P-loop containing nucleotide triphosphate hydrolases"/>
    <property type="match status" value="1"/>
</dbReference>
<dbReference type="InterPro" id="IPR053137">
    <property type="entry name" value="NLR-like"/>
</dbReference>
<comment type="caution">
    <text evidence="4">The sequence shown here is derived from an EMBL/GenBank/DDBJ whole genome shotgun (WGS) entry which is preliminary data.</text>
</comment>
<dbReference type="GO" id="GO:0003824">
    <property type="term" value="F:catalytic activity"/>
    <property type="evidence" value="ECO:0007669"/>
    <property type="project" value="InterPro"/>
</dbReference>
<dbReference type="Pfam" id="PF00400">
    <property type="entry name" value="WD40"/>
    <property type="match status" value="2"/>
</dbReference>
<gene>
    <name evidence="4" type="ORF">TWF481_009842</name>
</gene>
<evidence type="ECO:0000313" key="5">
    <source>
        <dbReference type="Proteomes" id="UP001370758"/>
    </source>
</evidence>
<keyword evidence="2" id="KW-0853">WD repeat</keyword>